<proteinExistence type="predicted"/>
<dbReference type="InterPro" id="IPR036249">
    <property type="entry name" value="Thioredoxin-like_sf"/>
</dbReference>
<accession>A0A2U8H653</accession>
<dbReference type="PANTHER" id="PTHR36057">
    <property type="match status" value="1"/>
</dbReference>
<protein>
    <recommendedName>
        <fullName evidence="3">DUF1223 domain-containing protein</fullName>
    </recommendedName>
</protein>
<dbReference type="Proteomes" id="UP000244902">
    <property type="component" value="Chromosome"/>
</dbReference>
<gene>
    <name evidence="1" type="ORF">CEW87_18225</name>
</gene>
<dbReference type="AlphaFoldDB" id="A0A2U8H653"/>
<organism evidence="1 2">
    <name type="scientific">Parazoarcus communis</name>
    <dbReference type="NCBI Taxonomy" id="41977"/>
    <lineage>
        <taxon>Bacteria</taxon>
        <taxon>Pseudomonadati</taxon>
        <taxon>Pseudomonadota</taxon>
        <taxon>Betaproteobacteria</taxon>
        <taxon>Rhodocyclales</taxon>
        <taxon>Zoogloeaceae</taxon>
        <taxon>Parazoarcus</taxon>
    </lineage>
</organism>
<evidence type="ECO:0008006" key="3">
    <source>
        <dbReference type="Google" id="ProtNLM"/>
    </source>
</evidence>
<reference evidence="1 2" key="1">
    <citation type="submission" date="2017-06" db="EMBL/GenBank/DDBJ databases">
        <title>Azoarcus sp. TSNA42 complete genome sequence.</title>
        <authorList>
            <person name="Woo J.-H."/>
            <person name="Kim H.-S."/>
        </authorList>
    </citation>
    <scope>NUCLEOTIDE SEQUENCE [LARGE SCALE GENOMIC DNA]</scope>
    <source>
        <strain evidence="1 2">TSNA42</strain>
    </source>
</reference>
<name>A0A2U8H653_9RHOO</name>
<evidence type="ECO:0000313" key="1">
    <source>
        <dbReference type="EMBL" id="AWI81128.1"/>
    </source>
</evidence>
<dbReference type="EMBL" id="CP022188">
    <property type="protein sequence ID" value="AWI81128.1"/>
    <property type="molecule type" value="Genomic_DNA"/>
</dbReference>
<dbReference type="InterPro" id="IPR010634">
    <property type="entry name" value="DUF1223"/>
</dbReference>
<sequence length="296" mass="32019">MFALARLPTTVIPTTVRIRRSARRSLIVTGEWIMRPCSQGLIGTAAVLALIGQPAAADHSGQDHATSGRAPHSCSAQSSATVAPLVELYTSEGCSSCPPADRWLSRLRDDPAVVALAFHVDYWDKLGWKDRFASPAYSLRQARQQAVNGARFSYTPQVVLNGQDYPRWHATPHPTSAIARTTASLALSLPHNGDEVTATIVPAAGAPARLAAYWAVTEDGHFTAVRAGENRGEGLRHDAVVREYVQVPEWDAQNGAARTLRFTPTRAESADHPRHINLVVIDAVTGKPLQALRLDC</sequence>
<dbReference type="Pfam" id="PF06764">
    <property type="entry name" value="DUF1223"/>
    <property type="match status" value="1"/>
</dbReference>
<dbReference type="SUPFAM" id="SSF52833">
    <property type="entry name" value="Thioredoxin-like"/>
    <property type="match status" value="1"/>
</dbReference>
<dbReference type="PANTHER" id="PTHR36057:SF1">
    <property type="entry name" value="LIPOPROTEIN LIPID ATTACHMENT SITE-LIKE PROTEIN, PUTATIVE (DUF1223)-RELATED"/>
    <property type="match status" value="1"/>
</dbReference>
<evidence type="ECO:0000313" key="2">
    <source>
        <dbReference type="Proteomes" id="UP000244902"/>
    </source>
</evidence>